<dbReference type="InterPro" id="IPR009057">
    <property type="entry name" value="Homeodomain-like_sf"/>
</dbReference>
<dbReference type="InterPro" id="IPR018060">
    <property type="entry name" value="HTH_AraC"/>
</dbReference>
<dbReference type="SMART" id="SM00342">
    <property type="entry name" value="HTH_ARAC"/>
    <property type="match status" value="1"/>
</dbReference>
<keyword evidence="3" id="KW-0804">Transcription</keyword>
<dbReference type="InterPro" id="IPR037923">
    <property type="entry name" value="HTH-like"/>
</dbReference>
<evidence type="ECO:0000256" key="2">
    <source>
        <dbReference type="ARBA" id="ARBA00023125"/>
    </source>
</evidence>
<dbReference type="PRINTS" id="PR00032">
    <property type="entry name" value="HTHARAC"/>
</dbReference>
<evidence type="ECO:0000313" key="6">
    <source>
        <dbReference type="Proteomes" id="UP001342418"/>
    </source>
</evidence>
<proteinExistence type="predicted"/>
<accession>A0ABY5MGN7</accession>
<protein>
    <submittedName>
        <fullName evidence="5">HTH-type transcriptional activator Btr</fullName>
    </submittedName>
</protein>
<dbReference type="Proteomes" id="UP001342418">
    <property type="component" value="Chromosome"/>
</dbReference>
<keyword evidence="2" id="KW-0238">DNA-binding</keyword>
<dbReference type="EMBL" id="CP030941">
    <property type="protein sequence ID" value="UUP16195.1"/>
    <property type="molecule type" value="Genomic_DNA"/>
</dbReference>
<evidence type="ECO:0000313" key="5">
    <source>
        <dbReference type="EMBL" id="UUP16195.1"/>
    </source>
</evidence>
<dbReference type="Pfam" id="PF12833">
    <property type="entry name" value="HTH_18"/>
    <property type="match status" value="1"/>
</dbReference>
<evidence type="ECO:0000256" key="3">
    <source>
        <dbReference type="ARBA" id="ARBA00023163"/>
    </source>
</evidence>
<gene>
    <name evidence="5" type="primary">btr_1</name>
    <name evidence="5" type="ORF">NTH_00638</name>
</gene>
<dbReference type="Gene3D" id="1.10.10.60">
    <property type="entry name" value="Homeodomain-like"/>
    <property type="match status" value="1"/>
</dbReference>
<evidence type="ECO:0000256" key="1">
    <source>
        <dbReference type="ARBA" id="ARBA00023015"/>
    </source>
</evidence>
<dbReference type="RefSeq" id="WP_338528636.1">
    <property type="nucleotide sequence ID" value="NZ_CP030941.1"/>
</dbReference>
<dbReference type="PANTHER" id="PTHR43280:SF32">
    <property type="entry name" value="TRANSCRIPTIONAL REGULATORY PROTEIN"/>
    <property type="match status" value="1"/>
</dbReference>
<dbReference type="Gene3D" id="2.60.120.10">
    <property type="entry name" value="Jelly Rolls"/>
    <property type="match status" value="1"/>
</dbReference>
<name>A0ABY5MGN7_9HYPH</name>
<keyword evidence="1" id="KW-0805">Transcription regulation</keyword>
<reference evidence="5 6" key="1">
    <citation type="submission" date="2018-07" db="EMBL/GenBank/DDBJ databases">
        <title>Genome sequence of Nitratireductor thuwali#1536.</title>
        <authorList>
            <person name="Michoud G."/>
            <person name="Merlino G."/>
            <person name="Sefrji F.O."/>
            <person name="Daffonchio D."/>
        </authorList>
    </citation>
    <scope>NUCLEOTIDE SEQUENCE [LARGE SCALE GENOMIC DNA]</scope>
    <source>
        <strain evidence="6">Nit1536</strain>
    </source>
</reference>
<dbReference type="SUPFAM" id="SSF46689">
    <property type="entry name" value="Homeodomain-like"/>
    <property type="match status" value="1"/>
</dbReference>
<organism evidence="5 6">
    <name type="scientific">Nitratireductor thuwali</name>
    <dbReference type="NCBI Taxonomy" id="2267699"/>
    <lineage>
        <taxon>Bacteria</taxon>
        <taxon>Pseudomonadati</taxon>
        <taxon>Pseudomonadota</taxon>
        <taxon>Alphaproteobacteria</taxon>
        <taxon>Hyphomicrobiales</taxon>
        <taxon>Phyllobacteriaceae</taxon>
        <taxon>Nitratireductor</taxon>
    </lineage>
</organism>
<dbReference type="InterPro" id="IPR014710">
    <property type="entry name" value="RmlC-like_jellyroll"/>
</dbReference>
<keyword evidence="6" id="KW-1185">Reference proteome</keyword>
<sequence length="315" mass="34646">MDKSGVQLHYPIMMKRKHRLKSVPNFRLYEPETGERQDFWLHSETLPARSRLHNWEIALHRHEGLFQLFLVQAGEGELLGRGGEAEAFQAPSILYIAPGRAHGFRFSQSADGFVVTGVADRLKPVMAADAAMADYLSASRVLTIETDEGRRAASLVEAIHGELQSRAEAGGQLLLDVLVTEVLLRVARAGAQNALRGEPAGAVGGRGRIAALQDMVAANCRQHLPVSFYAQKLGVSPAHLNRLCRKAAGSSVQELAARHLLRAACRDLVFTPTPVQAIAYSLGFQDPAYFNRFFKRHMGQTPGTFRAMERERLAG</sequence>
<feature type="domain" description="HTH araC/xylS-type" evidence="4">
    <location>
        <begin position="223"/>
        <end position="306"/>
    </location>
</feature>
<evidence type="ECO:0000259" key="4">
    <source>
        <dbReference type="SMART" id="SM00342"/>
    </source>
</evidence>
<dbReference type="InterPro" id="IPR020449">
    <property type="entry name" value="Tscrpt_reg_AraC-type_HTH"/>
</dbReference>
<dbReference type="PANTHER" id="PTHR43280">
    <property type="entry name" value="ARAC-FAMILY TRANSCRIPTIONAL REGULATOR"/>
    <property type="match status" value="1"/>
</dbReference>
<dbReference type="SUPFAM" id="SSF51215">
    <property type="entry name" value="Regulatory protein AraC"/>
    <property type="match status" value="1"/>
</dbReference>